<dbReference type="EMBL" id="KE164370">
    <property type="protein sequence ID" value="EPQ17564.1"/>
    <property type="molecule type" value="Genomic_DNA"/>
</dbReference>
<evidence type="ECO:0000313" key="2">
    <source>
        <dbReference type="Proteomes" id="UP000052978"/>
    </source>
</evidence>
<dbReference type="Proteomes" id="UP000052978">
    <property type="component" value="Unassembled WGS sequence"/>
</dbReference>
<gene>
    <name evidence="1" type="ORF">D623_10014510</name>
</gene>
<proteinExistence type="predicted"/>
<accession>S7NJC2</accession>
<name>S7NJC2_MYOBR</name>
<protein>
    <submittedName>
        <fullName evidence="1">Uncharacterized protein</fullName>
    </submittedName>
</protein>
<reference evidence="1 2" key="1">
    <citation type="journal article" date="2013" name="Nat. Commun.">
        <title>Genome analysis reveals insights into physiology and longevity of the Brandt's bat Myotis brandtii.</title>
        <authorList>
            <person name="Seim I."/>
            <person name="Fang X."/>
            <person name="Xiong Z."/>
            <person name="Lobanov A.V."/>
            <person name="Huang Z."/>
            <person name="Ma S."/>
            <person name="Feng Y."/>
            <person name="Turanov A.A."/>
            <person name="Zhu Y."/>
            <person name="Lenz T.L."/>
            <person name="Gerashchenko M.V."/>
            <person name="Fan D."/>
            <person name="Hee Yim S."/>
            <person name="Yao X."/>
            <person name="Jordan D."/>
            <person name="Xiong Y."/>
            <person name="Ma Y."/>
            <person name="Lyapunov A.N."/>
            <person name="Chen G."/>
            <person name="Kulakova O.I."/>
            <person name="Sun Y."/>
            <person name="Lee S.G."/>
            <person name="Bronson R.T."/>
            <person name="Moskalev A.A."/>
            <person name="Sunyaev S.R."/>
            <person name="Zhang G."/>
            <person name="Krogh A."/>
            <person name="Wang J."/>
            <person name="Gladyshev V.N."/>
        </authorList>
    </citation>
    <scope>NUCLEOTIDE SEQUENCE [LARGE SCALE GENOMIC DNA]</scope>
</reference>
<evidence type="ECO:0000313" key="1">
    <source>
        <dbReference type="EMBL" id="EPQ17564.1"/>
    </source>
</evidence>
<dbReference type="AlphaFoldDB" id="S7NJC2"/>
<keyword evidence="2" id="KW-1185">Reference proteome</keyword>
<sequence>MVGALSYSPWGLTLFPELPYCTQGQTPVPRNGSGPSLTLFGPEALVTPSSQDPVGAQGTIMTFEPTLLDLFFGTLTQSQFYCLCYGLEPLATCCPQAYWLGSYGAPKEP</sequence>
<organism evidence="1 2">
    <name type="scientific">Myotis brandtii</name>
    <name type="common">Brandt's bat</name>
    <dbReference type="NCBI Taxonomy" id="109478"/>
    <lineage>
        <taxon>Eukaryota</taxon>
        <taxon>Metazoa</taxon>
        <taxon>Chordata</taxon>
        <taxon>Craniata</taxon>
        <taxon>Vertebrata</taxon>
        <taxon>Euteleostomi</taxon>
        <taxon>Mammalia</taxon>
        <taxon>Eutheria</taxon>
        <taxon>Laurasiatheria</taxon>
        <taxon>Chiroptera</taxon>
        <taxon>Yangochiroptera</taxon>
        <taxon>Vespertilionidae</taxon>
        <taxon>Myotis</taxon>
    </lineage>
</organism>